<name>A0A643K542_9EURY</name>
<dbReference type="GO" id="GO:0046872">
    <property type="term" value="F:metal ion binding"/>
    <property type="evidence" value="ECO:0007669"/>
    <property type="project" value="UniProtKB-KW"/>
</dbReference>
<dbReference type="InterPro" id="IPR051400">
    <property type="entry name" value="HAD-like_hydrolase"/>
</dbReference>
<evidence type="ECO:0000256" key="4">
    <source>
        <dbReference type="ARBA" id="ARBA00022801"/>
    </source>
</evidence>
<dbReference type="SFLD" id="SFLDS00003">
    <property type="entry name" value="Haloacid_Dehalogenase"/>
    <property type="match status" value="1"/>
</dbReference>
<proteinExistence type="inferred from homology"/>
<dbReference type="Pfam" id="PF00702">
    <property type="entry name" value="Hydrolase"/>
    <property type="match status" value="1"/>
</dbReference>
<comment type="caution">
    <text evidence="6">The sequence shown here is derived from an EMBL/GenBank/DDBJ whole genome shotgun (WGS) entry which is preliminary data.</text>
</comment>
<dbReference type="PANTHER" id="PTHR46470">
    <property type="entry name" value="N-ACYLNEURAMINATE-9-PHOSPHATASE"/>
    <property type="match status" value="1"/>
</dbReference>
<dbReference type="EMBL" id="VZUS01000001">
    <property type="protein sequence ID" value="KAB1188526.1"/>
    <property type="molecule type" value="Genomic_DNA"/>
</dbReference>
<evidence type="ECO:0000313" key="6">
    <source>
        <dbReference type="EMBL" id="KAB1188526.1"/>
    </source>
</evidence>
<dbReference type="AlphaFoldDB" id="A0A643K542"/>
<organism evidence="6">
    <name type="scientific">Haloferax sp. CBA1149</name>
    <dbReference type="NCBI Taxonomy" id="2650753"/>
    <lineage>
        <taxon>Archaea</taxon>
        <taxon>Methanobacteriati</taxon>
        <taxon>Methanobacteriota</taxon>
        <taxon>Stenosarchaea group</taxon>
        <taxon>Halobacteria</taxon>
        <taxon>Halobacteriales</taxon>
        <taxon>Haloferacaceae</taxon>
        <taxon>Haloferax</taxon>
    </lineage>
</organism>
<dbReference type="Gene3D" id="3.40.50.1000">
    <property type="entry name" value="HAD superfamily/HAD-like"/>
    <property type="match status" value="1"/>
</dbReference>
<keyword evidence="5" id="KW-0460">Magnesium</keyword>
<dbReference type="InterPro" id="IPR023214">
    <property type="entry name" value="HAD_sf"/>
</dbReference>
<evidence type="ECO:0000256" key="1">
    <source>
        <dbReference type="ARBA" id="ARBA00001946"/>
    </source>
</evidence>
<dbReference type="NCBIfam" id="TIGR01509">
    <property type="entry name" value="HAD-SF-IA-v3"/>
    <property type="match status" value="1"/>
</dbReference>
<dbReference type="SFLD" id="SFLDG01129">
    <property type="entry name" value="C1.5:_HAD__Beta-PGM__Phosphata"/>
    <property type="match status" value="1"/>
</dbReference>
<comment type="cofactor">
    <cofactor evidence="1">
        <name>Mg(2+)</name>
        <dbReference type="ChEBI" id="CHEBI:18420"/>
    </cofactor>
</comment>
<dbReference type="InterPro" id="IPR036412">
    <property type="entry name" value="HAD-like_sf"/>
</dbReference>
<dbReference type="Gene3D" id="1.20.120.710">
    <property type="entry name" value="Haloacid dehalogenase hydrolase-like domain"/>
    <property type="match status" value="1"/>
</dbReference>
<dbReference type="RefSeq" id="WP_151138366.1">
    <property type="nucleotide sequence ID" value="NZ_VZUS01000001.1"/>
</dbReference>
<dbReference type="GO" id="GO:0044281">
    <property type="term" value="P:small molecule metabolic process"/>
    <property type="evidence" value="ECO:0007669"/>
    <property type="project" value="UniProtKB-ARBA"/>
</dbReference>
<sequence>MASFDAILFDLDGTLIQNDQDSETIYTGAFSVAGIDRFGEPSDLWQALDGPPHPTDPESYLAAGFDRVATQYERAVDTRALARGFIETVDHTAVSFRPGARAALDTARDHGHVGLVTNGPERRQSVKLDALDITDAFDVIVYAGDMPRRKPHPDPFDRALGTLDVPPAASLHVGDSLEFDVGGAHGAGLDAAWCPRERDTVETGSYSPEFVLSTLHEFADILDPR</sequence>
<dbReference type="GO" id="GO:0016791">
    <property type="term" value="F:phosphatase activity"/>
    <property type="evidence" value="ECO:0007669"/>
    <property type="project" value="TreeGrafter"/>
</dbReference>
<protein>
    <submittedName>
        <fullName evidence="6">HAD family hydrolase</fullName>
    </submittedName>
</protein>
<evidence type="ECO:0000256" key="3">
    <source>
        <dbReference type="ARBA" id="ARBA00022723"/>
    </source>
</evidence>
<keyword evidence="3" id="KW-0479">Metal-binding</keyword>
<dbReference type="SUPFAM" id="SSF56784">
    <property type="entry name" value="HAD-like"/>
    <property type="match status" value="1"/>
</dbReference>
<keyword evidence="4 6" id="KW-0378">Hydrolase</keyword>
<accession>A0A643K542</accession>
<evidence type="ECO:0000256" key="5">
    <source>
        <dbReference type="ARBA" id="ARBA00022842"/>
    </source>
</evidence>
<gene>
    <name evidence="6" type="ORF">Hfx1149_10960</name>
</gene>
<evidence type="ECO:0000256" key="2">
    <source>
        <dbReference type="ARBA" id="ARBA00007958"/>
    </source>
</evidence>
<reference evidence="6" key="1">
    <citation type="submission" date="2019-09" db="EMBL/GenBank/DDBJ databases">
        <title>Genomic analysis of Haloferax sp. CBA1149.</title>
        <authorList>
            <person name="Roh S.W."/>
        </authorList>
    </citation>
    <scope>NUCLEOTIDE SEQUENCE</scope>
    <source>
        <strain evidence="6">CBA1149</strain>
    </source>
</reference>
<dbReference type="NCBIfam" id="TIGR01549">
    <property type="entry name" value="HAD-SF-IA-v1"/>
    <property type="match status" value="1"/>
</dbReference>
<dbReference type="InterPro" id="IPR006439">
    <property type="entry name" value="HAD-SF_hydro_IA"/>
</dbReference>
<dbReference type="PANTHER" id="PTHR46470:SF2">
    <property type="entry name" value="GLYCERALDEHYDE 3-PHOSPHATE PHOSPHATASE"/>
    <property type="match status" value="1"/>
</dbReference>
<comment type="similarity">
    <text evidence="2">Belongs to the HAD-like hydrolase superfamily.</text>
</comment>